<dbReference type="OrthoDB" id="9812921at2"/>
<evidence type="ECO:0000259" key="3">
    <source>
        <dbReference type="Pfam" id="PF00326"/>
    </source>
</evidence>
<dbReference type="GO" id="GO:0006508">
    <property type="term" value="P:proteolysis"/>
    <property type="evidence" value="ECO:0007669"/>
    <property type="project" value="InterPro"/>
</dbReference>
<dbReference type="InterPro" id="IPR036208">
    <property type="entry name" value="VHL_sf"/>
</dbReference>
<evidence type="ECO:0000313" key="7">
    <source>
        <dbReference type="Proteomes" id="UP000238322"/>
    </source>
</evidence>
<evidence type="ECO:0000256" key="1">
    <source>
        <dbReference type="SAM" id="MobiDB-lite"/>
    </source>
</evidence>
<dbReference type="InterPro" id="IPR029058">
    <property type="entry name" value="AB_hydrolase_fold"/>
</dbReference>
<dbReference type="InterPro" id="IPR050278">
    <property type="entry name" value="Serine_Prot_S9B/DPPIV"/>
</dbReference>
<comment type="caution">
    <text evidence="6">The sequence shown here is derived from an EMBL/GenBank/DDBJ whole genome shotgun (WGS) entry which is preliminary data.</text>
</comment>
<reference evidence="6 7" key="1">
    <citation type="submission" date="2018-02" db="EMBL/GenBank/DDBJ databases">
        <title>Comparative genomes isolates from brazilian mangrove.</title>
        <authorList>
            <person name="Araujo J.E."/>
            <person name="Taketani R.G."/>
            <person name="Silva M.C.P."/>
            <person name="Loureco M.V."/>
            <person name="Andreote F.D."/>
        </authorList>
    </citation>
    <scope>NUCLEOTIDE SEQUENCE [LARGE SCALE GENOMIC DNA]</scope>
    <source>
        <strain evidence="6 7">Hex-1 MGV</strain>
    </source>
</reference>
<name>A0A2S8FJB9_9BACT</name>
<dbReference type="EMBL" id="PUHY01000012">
    <property type="protein sequence ID" value="PQO32289.1"/>
    <property type="molecule type" value="Genomic_DNA"/>
</dbReference>
<evidence type="ECO:0000259" key="5">
    <source>
        <dbReference type="Pfam" id="PF01847"/>
    </source>
</evidence>
<dbReference type="Pfam" id="PF00326">
    <property type="entry name" value="Peptidase_S9"/>
    <property type="match status" value="1"/>
</dbReference>
<feature type="domain" description="Peptidase S9 prolyl oligopeptidase catalytic" evidence="3">
    <location>
        <begin position="645"/>
        <end position="829"/>
    </location>
</feature>
<dbReference type="AlphaFoldDB" id="A0A2S8FJB9"/>
<dbReference type="InterPro" id="IPR001375">
    <property type="entry name" value="Peptidase_S9_cat"/>
</dbReference>
<evidence type="ECO:0000256" key="2">
    <source>
        <dbReference type="SAM" id="SignalP"/>
    </source>
</evidence>
<dbReference type="Pfam" id="PF00930">
    <property type="entry name" value="DPPIV_N"/>
    <property type="match status" value="1"/>
</dbReference>
<feature type="chain" id="PRO_5015478399" evidence="2">
    <location>
        <begin position="24"/>
        <end position="841"/>
    </location>
</feature>
<feature type="compositionally biased region" description="Polar residues" evidence="1">
    <location>
        <begin position="257"/>
        <end position="272"/>
    </location>
</feature>
<accession>A0A2S8FJB9</accession>
<gene>
    <name evidence="6" type="ORF">C5Y83_18855</name>
</gene>
<dbReference type="Gene3D" id="3.40.50.1820">
    <property type="entry name" value="alpha/beta hydrolase"/>
    <property type="match status" value="1"/>
</dbReference>
<feature type="region of interest" description="Disordered" evidence="1">
    <location>
        <begin position="248"/>
        <end position="272"/>
    </location>
</feature>
<dbReference type="InterPro" id="IPR024053">
    <property type="entry name" value="VHL_beta_dom"/>
</dbReference>
<dbReference type="SUPFAM" id="SSF53474">
    <property type="entry name" value="alpha/beta-Hydrolases"/>
    <property type="match status" value="1"/>
</dbReference>
<dbReference type="SUPFAM" id="SSF82171">
    <property type="entry name" value="DPP6 N-terminal domain-like"/>
    <property type="match status" value="1"/>
</dbReference>
<feature type="region of interest" description="Disordered" evidence="1">
    <location>
        <begin position="143"/>
        <end position="162"/>
    </location>
</feature>
<feature type="domain" description="von Hippel-Lindau disease tumour suppressor beta" evidence="5">
    <location>
        <begin position="170"/>
        <end position="219"/>
    </location>
</feature>
<proteinExistence type="predicted"/>
<dbReference type="GO" id="GO:0008236">
    <property type="term" value="F:serine-type peptidase activity"/>
    <property type="evidence" value="ECO:0007669"/>
    <property type="project" value="InterPro"/>
</dbReference>
<evidence type="ECO:0000259" key="4">
    <source>
        <dbReference type="Pfam" id="PF00930"/>
    </source>
</evidence>
<organism evidence="6 7">
    <name type="scientific">Blastopirellula marina</name>
    <dbReference type="NCBI Taxonomy" id="124"/>
    <lineage>
        <taxon>Bacteria</taxon>
        <taxon>Pseudomonadati</taxon>
        <taxon>Planctomycetota</taxon>
        <taxon>Planctomycetia</taxon>
        <taxon>Pirellulales</taxon>
        <taxon>Pirellulaceae</taxon>
        <taxon>Blastopirellula</taxon>
    </lineage>
</organism>
<dbReference type="RefSeq" id="WP_146117829.1">
    <property type="nucleotide sequence ID" value="NZ_PUHY01000012.1"/>
</dbReference>
<sequence>MMYFFRYLLTTFFLFASAASLLAQGSAEDYRRMEEVAKAARGKVFRDDVVPHWFHENNHFWYRVNTGPRQHEFVLVDTEAGKREAAFDHAELAKQLSEELKRPIDSEVLPFQAIAFSDDLTSVLFRVGNQNYEFDRANSELTKAEGTKNAPTNDQVGRRPYPSIDKGGEVELIVANSSPDAIRVFWIDRDGRPRFYEDLDANDEYKHRTFVGHVWMIMNKQGQAMAIHEASDGDNRLTVDGKTVWDLPHRGRGRGNFQGSRRSGRTSPDGQWTASIEDHNLVVRNTNTDESTRLTEDGTKEKYLNDRFYWSPDSRYLIAMQVTPGDDRHIYMVESSPKDQLQPKLHDYSYAKPGDKLAIDRPRLFDLEKGEEIPVDNSLFENPWSLSRLHWTEDSGEFRFLFNQRGHQVMRLLAIQPDGTVRTLIDEVSKTFIDYTNKVHLEELEDTGELIWMSERSGWNHLYLIDAKSTEVKNPITSGEWVVRDVEQVDLKNRQIWFTAGGIIPGQDPYYLHHCRVNFDGTGLTMLTEGDGTHRIDYSPDRRYLIDKYSRVDMPAVTTLRKVEDGSLVCELEKADHSALVETGWKPTERFTAKARDGETDIYGVIYFPTNHDPAKKYPVIEYIYAGPHGAFVPKQFSPRSQCREMAELGFIVVQIDGMGTNYRSKAFQDVCWKNLADSGFPDRILWMQAAAKKFPSMNLEKVGIYGGSAGGQSALGAMLSHGDFYDAAVADCGCHDNRMDKIWWNEQWMGWPIDKHYEEQSNVTNADKLEGDLFLIVGELDTNVDPASTMQVVNALVKANKDFDLLIVPGAGHGIGSGSYGMRRTRDFFVRKLHGVEPRR</sequence>
<dbReference type="InterPro" id="IPR002469">
    <property type="entry name" value="Peptidase_S9B_N"/>
</dbReference>
<dbReference type="Proteomes" id="UP000238322">
    <property type="component" value="Unassembled WGS sequence"/>
</dbReference>
<feature type="domain" description="Dipeptidylpeptidase IV N-terminal" evidence="4">
    <location>
        <begin position="261"/>
        <end position="555"/>
    </location>
</feature>
<feature type="signal peptide" evidence="2">
    <location>
        <begin position="1"/>
        <end position="23"/>
    </location>
</feature>
<dbReference type="PANTHER" id="PTHR11731:SF118">
    <property type="entry name" value="BLR1971 PROTEIN"/>
    <property type="match status" value="1"/>
</dbReference>
<dbReference type="PANTHER" id="PTHR11731">
    <property type="entry name" value="PROTEASE FAMILY S9B,C DIPEPTIDYL-PEPTIDASE IV-RELATED"/>
    <property type="match status" value="1"/>
</dbReference>
<dbReference type="Pfam" id="PF01847">
    <property type="entry name" value="VHL"/>
    <property type="match status" value="1"/>
</dbReference>
<dbReference type="SUPFAM" id="SSF49468">
    <property type="entry name" value="VHL"/>
    <property type="match status" value="1"/>
</dbReference>
<evidence type="ECO:0000313" key="6">
    <source>
        <dbReference type="EMBL" id="PQO32289.1"/>
    </source>
</evidence>
<keyword evidence="2" id="KW-0732">Signal</keyword>
<protein>
    <submittedName>
        <fullName evidence="6">Peptidase S9</fullName>
    </submittedName>
</protein>
<dbReference type="Gene3D" id="2.140.10.30">
    <property type="entry name" value="Dipeptidylpeptidase IV, N-terminal domain"/>
    <property type="match status" value="1"/>
</dbReference>